<feature type="compositionally biased region" description="Low complexity" evidence="1">
    <location>
        <begin position="39"/>
        <end position="74"/>
    </location>
</feature>
<gene>
    <name evidence="2" type="ORF">CAOG_002083</name>
</gene>
<accession>A0A0D2WKK9</accession>
<feature type="region of interest" description="Disordered" evidence="1">
    <location>
        <begin position="108"/>
        <end position="132"/>
    </location>
</feature>
<dbReference type="Proteomes" id="UP000008743">
    <property type="component" value="Unassembled WGS sequence"/>
</dbReference>
<sequence length="245" mass="25836">MPDSSFDHDFGQAPVLLMQRVPAAAMDGNVHKMNAPALSYSSSSASSSSSSSISSSDSSASSSSYSNPSVGSSTFSTLLTTSASSVSVEATHSPGMASSPNSCYSLRLEPFDRPVPPKTDAKSTLDRAAGGSVARGLRRSKCLPDLANLSEATYPQVVSPSVGVSARRRLLHRQQSSPSPSPGLVSTVILHNGLTLSRSLHEPLSTSERRAEEFSHRLHHLLRRASSKKRGGEAERSADPRQTSV</sequence>
<evidence type="ECO:0000313" key="3">
    <source>
        <dbReference type="Proteomes" id="UP000008743"/>
    </source>
</evidence>
<evidence type="ECO:0000256" key="1">
    <source>
        <dbReference type="SAM" id="MobiDB-lite"/>
    </source>
</evidence>
<feature type="region of interest" description="Disordered" evidence="1">
    <location>
        <begin position="222"/>
        <end position="245"/>
    </location>
</feature>
<organism evidence="2 3">
    <name type="scientific">Capsaspora owczarzaki (strain ATCC 30864)</name>
    <dbReference type="NCBI Taxonomy" id="595528"/>
    <lineage>
        <taxon>Eukaryota</taxon>
        <taxon>Filasterea</taxon>
        <taxon>Capsaspora</taxon>
    </lineage>
</organism>
<dbReference type="InParanoid" id="A0A0D2WKK9"/>
<protein>
    <submittedName>
        <fullName evidence="2">Uncharacterized protein</fullName>
    </submittedName>
</protein>
<evidence type="ECO:0000313" key="2">
    <source>
        <dbReference type="EMBL" id="KJE90840.1"/>
    </source>
</evidence>
<feature type="compositionally biased region" description="Basic and acidic residues" evidence="1">
    <location>
        <begin position="230"/>
        <end position="239"/>
    </location>
</feature>
<dbReference type="AlphaFoldDB" id="A0A0D2WKK9"/>
<dbReference type="EMBL" id="KE346362">
    <property type="protein sequence ID" value="KJE90840.1"/>
    <property type="molecule type" value="Genomic_DNA"/>
</dbReference>
<name>A0A0D2WKK9_CAPO3</name>
<dbReference type="RefSeq" id="XP_004348833.1">
    <property type="nucleotide sequence ID" value="XM_004348783.2"/>
</dbReference>
<proteinExistence type="predicted"/>
<keyword evidence="3" id="KW-1185">Reference proteome</keyword>
<feature type="region of interest" description="Disordered" evidence="1">
    <location>
        <begin position="38"/>
        <end position="74"/>
    </location>
</feature>
<reference evidence="3" key="1">
    <citation type="submission" date="2011-02" db="EMBL/GenBank/DDBJ databases">
        <title>The Genome Sequence of Capsaspora owczarzaki ATCC 30864.</title>
        <authorList>
            <person name="Russ C."/>
            <person name="Cuomo C."/>
            <person name="Burger G."/>
            <person name="Gray M.W."/>
            <person name="Holland P.W.H."/>
            <person name="King N."/>
            <person name="Lang F.B.F."/>
            <person name="Roger A.J."/>
            <person name="Ruiz-Trillo I."/>
            <person name="Young S.K."/>
            <person name="Zeng Q."/>
            <person name="Gargeya S."/>
            <person name="Alvarado L."/>
            <person name="Berlin A."/>
            <person name="Chapman S.B."/>
            <person name="Chen Z."/>
            <person name="Freedman E."/>
            <person name="Gellesch M."/>
            <person name="Goldberg J."/>
            <person name="Griggs A."/>
            <person name="Gujja S."/>
            <person name="Heilman E."/>
            <person name="Heiman D."/>
            <person name="Howarth C."/>
            <person name="Mehta T."/>
            <person name="Neiman D."/>
            <person name="Pearson M."/>
            <person name="Roberts A."/>
            <person name="Saif S."/>
            <person name="Shea T."/>
            <person name="Shenoy N."/>
            <person name="Sisk P."/>
            <person name="Stolte C."/>
            <person name="Sykes S."/>
            <person name="White J."/>
            <person name="Yandava C."/>
            <person name="Haas B."/>
            <person name="Nusbaum C."/>
            <person name="Birren B."/>
        </authorList>
    </citation>
    <scope>NUCLEOTIDE SEQUENCE</scope>
    <source>
        <strain evidence="3">ATCC 30864</strain>
    </source>
</reference>